<comment type="caution">
    <text evidence="2">The sequence shown here is derived from an EMBL/GenBank/DDBJ whole genome shotgun (WGS) entry which is preliminary data.</text>
</comment>
<sequence>MPLPLDHVPLLHQDAVLNADKEVPRNWAAQWTSEWSEPTAVTVRRAVKSRTGTGKFVDTGVADRMADAGPATGVMRPPPGSYRPEE</sequence>
<proteinExistence type="predicted"/>
<dbReference type="Proteomes" id="UP001257627">
    <property type="component" value="Unassembled WGS sequence"/>
</dbReference>
<evidence type="ECO:0000313" key="2">
    <source>
        <dbReference type="EMBL" id="MDU9000599.1"/>
    </source>
</evidence>
<organism evidence="2 3">
    <name type="scientific">Streptomyces mirabilis</name>
    <dbReference type="NCBI Taxonomy" id="68239"/>
    <lineage>
        <taxon>Bacteria</taxon>
        <taxon>Bacillati</taxon>
        <taxon>Actinomycetota</taxon>
        <taxon>Actinomycetes</taxon>
        <taxon>Kitasatosporales</taxon>
        <taxon>Streptomycetaceae</taxon>
        <taxon>Streptomyces</taxon>
    </lineage>
</organism>
<dbReference type="RefSeq" id="WP_143606715.1">
    <property type="nucleotide sequence ID" value="NZ_CP107955.1"/>
</dbReference>
<accession>A0ABU3V4F4</accession>
<keyword evidence="3" id="KW-1185">Reference proteome</keyword>
<evidence type="ECO:0000313" key="3">
    <source>
        <dbReference type="Proteomes" id="UP001257627"/>
    </source>
</evidence>
<gene>
    <name evidence="2" type="ORF">PU648_51510</name>
</gene>
<evidence type="ECO:0000256" key="1">
    <source>
        <dbReference type="SAM" id="MobiDB-lite"/>
    </source>
</evidence>
<feature type="region of interest" description="Disordered" evidence="1">
    <location>
        <begin position="58"/>
        <end position="86"/>
    </location>
</feature>
<reference evidence="2 3" key="1">
    <citation type="submission" date="2023-02" db="EMBL/GenBank/DDBJ databases">
        <authorList>
            <person name="Maleckis M."/>
        </authorList>
    </citation>
    <scope>NUCLEOTIDE SEQUENCE [LARGE SCALE GENOMIC DNA]</scope>
    <source>
        <strain evidence="2 3">P8-A2</strain>
    </source>
</reference>
<protein>
    <submittedName>
        <fullName evidence="2">Uncharacterized protein</fullName>
    </submittedName>
</protein>
<name>A0ABU3V4F4_9ACTN</name>
<feature type="compositionally biased region" description="Pro residues" evidence="1">
    <location>
        <begin position="76"/>
        <end position="86"/>
    </location>
</feature>
<dbReference type="EMBL" id="JARAKF010000001">
    <property type="protein sequence ID" value="MDU9000599.1"/>
    <property type="molecule type" value="Genomic_DNA"/>
</dbReference>